<sequence>MAYSGFLIKVGNYEIPTDKYIKTGSYIPYVNMQALDPYTDADGYEHIEAVELKALKVEFETRPMLTNAEFADLMSNIRANYIEARSRKCIVTAYIPEYDDYVTQTAYLSDFKPTIHSIFDNVINYNAVRLAFIGGVYNG</sequence>
<reference evidence="1" key="1">
    <citation type="journal article" date="2021" name="PeerJ">
        <title>Extensive microbial diversity within the chicken gut microbiome revealed by metagenomics and culture.</title>
        <authorList>
            <person name="Gilroy R."/>
            <person name="Ravi A."/>
            <person name="Getino M."/>
            <person name="Pursley I."/>
            <person name="Horton D.L."/>
            <person name="Alikhan N.F."/>
            <person name="Baker D."/>
            <person name="Gharbi K."/>
            <person name="Hall N."/>
            <person name="Watson M."/>
            <person name="Adriaenssens E.M."/>
            <person name="Foster-Nyarko E."/>
            <person name="Jarju S."/>
            <person name="Secka A."/>
            <person name="Antonio M."/>
            <person name="Oren A."/>
            <person name="Chaudhuri R.R."/>
            <person name="La Ragione R."/>
            <person name="Hildebrand F."/>
            <person name="Pallen M.J."/>
        </authorList>
    </citation>
    <scope>NUCLEOTIDE SEQUENCE</scope>
    <source>
        <strain evidence="1">CHK195-6426</strain>
    </source>
</reference>
<organism evidence="1 2">
    <name type="scientific">Candidatus Acetatifactor stercoripullorum</name>
    <dbReference type="NCBI Taxonomy" id="2838414"/>
    <lineage>
        <taxon>Bacteria</taxon>
        <taxon>Bacillati</taxon>
        <taxon>Bacillota</taxon>
        <taxon>Clostridia</taxon>
        <taxon>Lachnospirales</taxon>
        <taxon>Lachnospiraceae</taxon>
        <taxon>Acetatifactor</taxon>
    </lineage>
</organism>
<name>A0A9D1R7F4_9FIRM</name>
<dbReference type="EMBL" id="DXGH01000073">
    <property type="protein sequence ID" value="HIW82654.1"/>
    <property type="molecule type" value="Genomic_DNA"/>
</dbReference>
<evidence type="ECO:0000313" key="1">
    <source>
        <dbReference type="EMBL" id="HIW82654.1"/>
    </source>
</evidence>
<protein>
    <submittedName>
        <fullName evidence="1">Uncharacterized protein</fullName>
    </submittedName>
</protein>
<reference evidence="1" key="2">
    <citation type="submission" date="2021-04" db="EMBL/GenBank/DDBJ databases">
        <authorList>
            <person name="Gilroy R."/>
        </authorList>
    </citation>
    <scope>NUCLEOTIDE SEQUENCE</scope>
    <source>
        <strain evidence="1">CHK195-6426</strain>
    </source>
</reference>
<accession>A0A9D1R7F4</accession>
<proteinExistence type="predicted"/>
<dbReference type="InterPro" id="IPR046557">
    <property type="entry name" value="DUF6711"/>
</dbReference>
<comment type="caution">
    <text evidence="1">The sequence shown here is derived from an EMBL/GenBank/DDBJ whole genome shotgun (WGS) entry which is preliminary data.</text>
</comment>
<dbReference type="AlphaFoldDB" id="A0A9D1R7F4"/>
<evidence type="ECO:0000313" key="2">
    <source>
        <dbReference type="Proteomes" id="UP000824265"/>
    </source>
</evidence>
<gene>
    <name evidence="1" type="ORF">H9742_14230</name>
</gene>
<dbReference type="Pfam" id="PF20458">
    <property type="entry name" value="DUF6711"/>
    <property type="match status" value="1"/>
</dbReference>
<dbReference type="Proteomes" id="UP000824265">
    <property type="component" value="Unassembled WGS sequence"/>
</dbReference>